<dbReference type="HOGENOM" id="CLU_183425_1_0_1"/>
<dbReference type="STRING" id="936435.F8QBN8"/>
<dbReference type="Proteomes" id="UP000008063">
    <property type="component" value="Unassembled WGS sequence"/>
</dbReference>
<protein>
    <recommendedName>
        <fullName evidence="3">DDE Tnp4 domain-containing protein</fullName>
    </recommendedName>
</protein>
<gene>
    <name evidence="4" type="ORF">SERLA73DRAFT_16747</name>
</gene>
<evidence type="ECO:0000313" key="5">
    <source>
        <dbReference type="Proteomes" id="UP000008063"/>
    </source>
</evidence>
<feature type="non-terminal residue" evidence="4">
    <location>
        <position position="71"/>
    </location>
</feature>
<feature type="non-terminal residue" evidence="4">
    <location>
        <position position="1"/>
    </location>
</feature>
<feature type="domain" description="DDE Tnp4" evidence="3">
    <location>
        <begin position="7"/>
        <end position="55"/>
    </location>
</feature>
<evidence type="ECO:0000256" key="2">
    <source>
        <dbReference type="ARBA" id="ARBA00022723"/>
    </source>
</evidence>
<evidence type="ECO:0000259" key="3">
    <source>
        <dbReference type="Pfam" id="PF13359"/>
    </source>
</evidence>
<keyword evidence="5" id="KW-1185">Reference proteome</keyword>
<accession>F8QBN8</accession>
<reference evidence="5" key="1">
    <citation type="journal article" date="2011" name="Science">
        <title>The plant cell wall-decomposing machinery underlies the functional diversity of forest fungi.</title>
        <authorList>
            <person name="Eastwood D.C."/>
            <person name="Floudas D."/>
            <person name="Binder M."/>
            <person name="Majcherczyk A."/>
            <person name="Schneider P."/>
            <person name="Aerts A."/>
            <person name="Asiegbu F.O."/>
            <person name="Baker S.E."/>
            <person name="Barry K."/>
            <person name="Bendiksby M."/>
            <person name="Blumentritt M."/>
            <person name="Coutinho P.M."/>
            <person name="Cullen D."/>
            <person name="de Vries R.P."/>
            <person name="Gathman A."/>
            <person name="Goodell B."/>
            <person name="Henrissat B."/>
            <person name="Ihrmark K."/>
            <person name="Kauserud H."/>
            <person name="Kohler A."/>
            <person name="LaButti K."/>
            <person name="Lapidus A."/>
            <person name="Lavin J.L."/>
            <person name="Lee Y.-H."/>
            <person name="Lindquist E."/>
            <person name="Lilly W."/>
            <person name="Lucas S."/>
            <person name="Morin E."/>
            <person name="Murat C."/>
            <person name="Oguiza J.A."/>
            <person name="Park J."/>
            <person name="Pisabarro A.G."/>
            <person name="Riley R."/>
            <person name="Rosling A."/>
            <person name="Salamov A."/>
            <person name="Schmidt O."/>
            <person name="Schmutz J."/>
            <person name="Skrede I."/>
            <person name="Stenlid J."/>
            <person name="Wiebenga A."/>
            <person name="Xie X."/>
            <person name="Kuees U."/>
            <person name="Hibbett D.S."/>
            <person name="Hoffmeister D."/>
            <person name="Hoegberg N."/>
            <person name="Martin F."/>
            <person name="Grigoriev I.V."/>
            <person name="Watkinson S.C."/>
        </authorList>
    </citation>
    <scope>NUCLEOTIDE SEQUENCE [LARGE SCALE GENOMIC DNA]</scope>
    <source>
        <strain evidence="5">strain S7.3</strain>
    </source>
</reference>
<dbReference type="EMBL" id="GL945488">
    <property type="protein sequence ID" value="EGN94249.1"/>
    <property type="molecule type" value="Genomic_DNA"/>
</dbReference>
<dbReference type="Pfam" id="PF13359">
    <property type="entry name" value="DDE_Tnp_4"/>
    <property type="match status" value="1"/>
</dbReference>
<proteinExistence type="predicted"/>
<dbReference type="InterPro" id="IPR027806">
    <property type="entry name" value="HARBI1_dom"/>
</dbReference>
<dbReference type="AlphaFoldDB" id="F8QBN8"/>
<dbReference type="InParanoid" id="F8QBN8"/>
<organism evidence="5">
    <name type="scientific">Serpula lacrymans var. lacrymans (strain S7.3)</name>
    <name type="common">Dry rot fungus</name>
    <dbReference type="NCBI Taxonomy" id="936435"/>
    <lineage>
        <taxon>Eukaryota</taxon>
        <taxon>Fungi</taxon>
        <taxon>Dikarya</taxon>
        <taxon>Basidiomycota</taxon>
        <taxon>Agaricomycotina</taxon>
        <taxon>Agaricomycetes</taxon>
        <taxon>Agaricomycetidae</taxon>
        <taxon>Boletales</taxon>
        <taxon>Coniophorineae</taxon>
        <taxon>Serpulaceae</taxon>
        <taxon>Serpula</taxon>
    </lineage>
</organism>
<comment type="cofactor">
    <cofactor evidence="1">
        <name>a divalent metal cation</name>
        <dbReference type="ChEBI" id="CHEBI:60240"/>
    </cofactor>
</comment>
<dbReference type="GO" id="GO:0046872">
    <property type="term" value="F:metal ion binding"/>
    <property type="evidence" value="ECO:0007669"/>
    <property type="project" value="UniProtKB-KW"/>
</dbReference>
<sequence length="71" mass="8162">IFKPQNPEEYFNLHHASTQNIVEQIFGVLKGQFGILRYNMSIQAKVPHAVCMLHNFIKTHDPSDINTPDDI</sequence>
<dbReference type="OrthoDB" id="2684964at2759"/>
<keyword evidence="2" id="KW-0479">Metal-binding</keyword>
<name>F8QBN8_SERL3</name>
<evidence type="ECO:0000313" key="4">
    <source>
        <dbReference type="EMBL" id="EGN94249.1"/>
    </source>
</evidence>
<evidence type="ECO:0000256" key="1">
    <source>
        <dbReference type="ARBA" id="ARBA00001968"/>
    </source>
</evidence>